<dbReference type="EMBL" id="JBBPBN010000027">
    <property type="protein sequence ID" value="KAK9007228.1"/>
    <property type="molecule type" value="Genomic_DNA"/>
</dbReference>
<gene>
    <name evidence="1" type="ORF">V6N11_051057</name>
</gene>
<proteinExistence type="predicted"/>
<dbReference type="Proteomes" id="UP001396334">
    <property type="component" value="Unassembled WGS sequence"/>
</dbReference>
<evidence type="ECO:0000313" key="2">
    <source>
        <dbReference type="Proteomes" id="UP001396334"/>
    </source>
</evidence>
<comment type="caution">
    <text evidence="1">The sequence shown here is derived from an EMBL/GenBank/DDBJ whole genome shotgun (WGS) entry which is preliminary data.</text>
</comment>
<evidence type="ECO:0000313" key="1">
    <source>
        <dbReference type="EMBL" id="KAK9007228.1"/>
    </source>
</evidence>
<sequence length="90" mass="10052">MVAVKSCTEATWSIKAQNLLRQSIGPDFPAPAEKRSIERDLVFISIFFSISLFDERIRKKAKIESKSKTRSPSALMITLSTSSAKGVQLY</sequence>
<protein>
    <submittedName>
        <fullName evidence="1">Uncharacterized protein</fullName>
    </submittedName>
</protein>
<accession>A0ABR2R2Q5</accession>
<keyword evidence="2" id="KW-1185">Reference proteome</keyword>
<organism evidence="1 2">
    <name type="scientific">Hibiscus sabdariffa</name>
    <name type="common">roselle</name>
    <dbReference type="NCBI Taxonomy" id="183260"/>
    <lineage>
        <taxon>Eukaryota</taxon>
        <taxon>Viridiplantae</taxon>
        <taxon>Streptophyta</taxon>
        <taxon>Embryophyta</taxon>
        <taxon>Tracheophyta</taxon>
        <taxon>Spermatophyta</taxon>
        <taxon>Magnoliopsida</taxon>
        <taxon>eudicotyledons</taxon>
        <taxon>Gunneridae</taxon>
        <taxon>Pentapetalae</taxon>
        <taxon>rosids</taxon>
        <taxon>malvids</taxon>
        <taxon>Malvales</taxon>
        <taxon>Malvaceae</taxon>
        <taxon>Malvoideae</taxon>
        <taxon>Hibiscus</taxon>
    </lineage>
</organism>
<name>A0ABR2R2Q5_9ROSI</name>
<reference evidence="1 2" key="1">
    <citation type="journal article" date="2024" name="G3 (Bethesda)">
        <title>Genome assembly of Hibiscus sabdariffa L. provides insights into metabolisms of medicinal natural products.</title>
        <authorList>
            <person name="Kim T."/>
        </authorList>
    </citation>
    <scope>NUCLEOTIDE SEQUENCE [LARGE SCALE GENOMIC DNA]</scope>
    <source>
        <strain evidence="1">TK-2024</strain>
        <tissue evidence="1">Old leaves</tissue>
    </source>
</reference>